<keyword evidence="1" id="KW-0614">Plasmid</keyword>
<dbReference type="EMBL" id="AP012294">
    <property type="protein sequence ID" value="BAL84735.1"/>
    <property type="molecule type" value="Genomic_DNA"/>
</dbReference>
<organism evidence="1 2">
    <name type="scientific">Selenomonas ruminantium subsp. lactilytica (strain NBRC 103574 / TAM6421)</name>
    <dbReference type="NCBI Taxonomy" id="927704"/>
    <lineage>
        <taxon>Bacteria</taxon>
        <taxon>Bacillati</taxon>
        <taxon>Bacillota</taxon>
        <taxon>Negativicutes</taxon>
        <taxon>Selenomonadales</taxon>
        <taxon>Selenomonadaceae</taxon>
        <taxon>Selenomonas</taxon>
    </lineage>
</organism>
<protein>
    <submittedName>
        <fullName evidence="1">Uncharacterized protein</fullName>
    </submittedName>
</protein>
<geneLocation type="plasmid" evidence="1 2">
    <name>pSRC4</name>
</geneLocation>
<gene>
    <name evidence="1" type="ordered locus">SELR_pSRC400840</name>
</gene>
<dbReference type="PATRIC" id="fig|927704.6.peg.3499"/>
<sequence length="73" mass="8421">MESVTLKGCKVHYDPKNISKEAALEQANSRIEELRKTGAKLKSFTAFTPHKGEEWYEQLRKVRKELSNGKIRS</sequence>
<reference evidence="1 2" key="1">
    <citation type="submission" date="2011-10" db="EMBL/GenBank/DDBJ databases">
        <title>Whole genome sequence of Selenomonas ruminantium subsp. lactilytica TAM6421.</title>
        <authorList>
            <person name="Oguchi A."/>
            <person name="Ankai A."/>
            <person name="Kaneko J."/>
            <person name="Yamada-Narita S."/>
            <person name="Fukui S."/>
            <person name="Takahashi M."/>
            <person name="Onodera T."/>
            <person name="Kojima S."/>
            <person name="Fushimi T."/>
            <person name="Abe N."/>
            <person name="Kamio Y."/>
            <person name="Yamazaki S."/>
            <person name="Fujita N."/>
        </authorList>
    </citation>
    <scope>NUCLEOTIDE SEQUENCE [LARGE SCALE GENOMIC DNA]</scope>
    <source>
        <strain evidence="2">NBRC 103574 / TAM6421</strain>
        <plasmid evidence="1 2">pSRC4</plasmid>
    </source>
</reference>
<dbReference type="RefSeq" id="WP_014426035.1">
    <property type="nucleotide sequence ID" value="NC_017069.1"/>
</dbReference>
<dbReference type="HOGENOM" id="CLU_2702738_0_0_9"/>
<dbReference type="AlphaFoldDB" id="I0GVE8"/>
<accession>I0GVE8</accession>
<proteinExistence type="predicted"/>
<dbReference type="KEGG" id="sri:SELR_pSRC400840"/>
<evidence type="ECO:0000313" key="2">
    <source>
        <dbReference type="Proteomes" id="UP000007887"/>
    </source>
</evidence>
<name>I0GVE8_SELRL</name>
<dbReference type="Proteomes" id="UP000007887">
    <property type="component" value="Plasmid pSRC4"/>
</dbReference>
<evidence type="ECO:0000313" key="1">
    <source>
        <dbReference type="EMBL" id="BAL84735.1"/>
    </source>
</evidence>